<feature type="transmembrane region" description="Helical" evidence="2">
    <location>
        <begin position="124"/>
        <end position="144"/>
    </location>
</feature>
<dbReference type="Proteomes" id="UP000678016">
    <property type="component" value="Chromosome"/>
</dbReference>
<reference evidence="4" key="1">
    <citation type="submission" date="2021-05" db="EMBL/GenBank/DDBJ databases">
        <title>Direct Submission.</title>
        <authorList>
            <person name="Li K."/>
            <person name="Gao J."/>
        </authorList>
    </citation>
    <scope>NUCLEOTIDE SEQUENCE [LARGE SCALE GENOMIC DNA]</scope>
    <source>
        <strain evidence="4">HDS12</strain>
    </source>
</reference>
<keyword evidence="2" id="KW-0472">Membrane</keyword>
<feature type="compositionally biased region" description="Polar residues" evidence="1">
    <location>
        <begin position="16"/>
        <end position="31"/>
    </location>
</feature>
<feature type="transmembrane region" description="Helical" evidence="2">
    <location>
        <begin position="203"/>
        <end position="227"/>
    </location>
</feature>
<name>A0ABX8CDQ8_9ACTN</name>
<feature type="transmembrane region" description="Helical" evidence="2">
    <location>
        <begin position="61"/>
        <end position="90"/>
    </location>
</feature>
<organism evidence="3 4">
    <name type="scientific">Nocardiopsis akebiae</name>
    <dbReference type="NCBI Taxonomy" id="2831968"/>
    <lineage>
        <taxon>Bacteria</taxon>
        <taxon>Bacillati</taxon>
        <taxon>Actinomycetota</taxon>
        <taxon>Actinomycetes</taxon>
        <taxon>Streptosporangiales</taxon>
        <taxon>Nocardiopsidaceae</taxon>
        <taxon>Nocardiopsis</taxon>
    </lineage>
</organism>
<evidence type="ECO:0000256" key="1">
    <source>
        <dbReference type="SAM" id="MobiDB-lite"/>
    </source>
</evidence>
<keyword evidence="2" id="KW-0812">Transmembrane</keyword>
<dbReference type="EMBL" id="CP074132">
    <property type="protein sequence ID" value="QUX31769.1"/>
    <property type="molecule type" value="Genomic_DNA"/>
</dbReference>
<accession>A0ABX8CDQ8</accession>
<gene>
    <name evidence="3" type="ORF">KGD83_14440</name>
</gene>
<evidence type="ECO:0000256" key="2">
    <source>
        <dbReference type="SAM" id="Phobius"/>
    </source>
</evidence>
<protein>
    <submittedName>
        <fullName evidence="3">DUF3159 domain-containing protein</fullName>
    </submittedName>
</protein>
<feature type="region of interest" description="Disordered" evidence="1">
    <location>
        <begin position="1"/>
        <end position="36"/>
    </location>
</feature>
<evidence type="ECO:0000313" key="4">
    <source>
        <dbReference type="Proteomes" id="UP000678016"/>
    </source>
</evidence>
<proteinExistence type="predicted"/>
<keyword evidence="2" id="KW-1133">Transmembrane helix</keyword>
<dbReference type="Pfam" id="PF11361">
    <property type="entry name" value="DUF3159"/>
    <property type="match status" value="1"/>
</dbReference>
<feature type="transmembrane region" description="Helical" evidence="2">
    <location>
        <begin position="97"/>
        <end position="118"/>
    </location>
</feature>
<evidence type="ECO:0000313" key="3">
    <source>
        <dbReference type="EMBL" id="QUX31769.1"/>
    </source>
</evidence>
<keyword evidence="4" id="KW-1185">Reference proteome</keyword>
<sequence>MTTAERTRTDLPPTPQHNTTPGNEHTGTPDNTHPEQPVDLKQALVDGVGGPWGMLYSTLPVVGFAAAVPFVSLPTAIGVAIAAALALGAFRMWRGEAFMSAMGGVFGVAVAGGVSAWTGSANDFFLIGIWASLAGAILTLLTLLTRRPITGLIWNALHGNTHPWRDDAPTRFAHDLATLAITAVFAARFTVRQWLYLADSTTGLAIADTVTGFPLTAAAAVAVVWAFRRSTKRLIKNTPHT</sequence>
<dbReference type="InterPro" id="IPR016566">
    <property type="entry name" value="UCP010219"/>
</dbReference>